<evidence type="ECO:0000256" key="4">
    <source>
        <dbReference type="ARBA" id="ARBA00022833"/>
    </source>
</evidence>
<keyword evidence="5" id="KW-0805">Transcription regulation</keyword>
<dbReference type="AlphaFoldDB" id="A0A9P5TZK8"/>
<dbReference type="PROSITE" id="PS00028">
    <property type="entry name" value="ZINC_FINGER_C2H2_1"/>
    <property type="match status" value="1"/>
</dbReference>
<evidence type="ECO:0000256" key="1">
    <source>
        <dbReference type="ARBA" id="ARBA00004123"/>
    </source>
</evidence>
<dbReference type="InterPro" id="IPR051061">
    <property type="entry name" value="Zinc_finger_trans_reg"/>
</dbReference>
<dbReference type="EMBL" id="JADNRY010000195">
    <property type="protein sequence ID" value="KAF9061620.1"/>
    <property type="molecule type" value="Genomic_DNA"/>
</dbReference>
<dbReference type="SUPFAM" id="SSF57667">
    <property type="entry name" value="beta-beta-alpha zinc fingers"/>
    <property type="match status" value="1"/>
</dbReference>
<dbReference type="PROSITE" id="PS50157">
    <property type="entry name" value="ZINC_FINGER_C2H2_2"/>
    <property type="match status" value="1"/>
</dbReference>
<keyword evidence="6" id="KW-0804">Transcription</keyword>
<dbReference type="OrthoDB" id="654211at2759"/>
<comment type="subcellular location">
    <subcellularLocation>
        <location evidence="1">Nucleus</location>
    </subcellularLocation>
</comment>
<evidence type="ECO:0000313" key="12">
    <source>
        <dbReference type="Proteomes" id="UP000772434"/>
    </source>
</evidence>
<feature type="compositionally biased region" description="Low complexity" evidence="9">
    <location>
        <begin position="229"/>
        <end position="253"/>
    </location>
</feature>
<evidence type="ECO:0000256" key="2">
    <source>
        <dbReference type="ARBA" id="ARBA00022723"/>
    </source>
</evidence>
<dbReference type="InterPro" id="IPR013087">
    <property type="entry name" value="Znf_C2H2_type"/>
</dbReference>
<dbReference type="GO" id="GO:0008270">
    <property type="term" value="F:zinc ion binding"/>
    <property type="evidence" value="ECO:0007669"/>
    <property type="project" value="UniProtKB-KW"/>
</dbReference>
<dbReference type="Proteomes" id="UP000772434">
    <property type="component" value="Unassembled WGS sequence"/>
</dbReference>
<keyword evidence="12" id="KW-1185">Reference proteome</keyword>
<evidence type="ECO:0000313" key="11">
    <source>
        <dbReference type="EMBL" id="KAF9061620.1"/>
    </source>
</evidence>
<evidence type="ECO:0000259" key="10">
    <source>
        <dbReference type="PROSITE" id="PS50157"/>
    </source>
</evidence>
<proteinExistence type="predicted"/>
<dbReference type="GO" id="GO:0006357">
    <property type="term" value="P:regulation of transcription by RNA polymerase II"/>
    <property type="evidence" value="ECO:0007669"/>
    <property type="project" value="TreeGrafter"/>
</dbReference>
<evidence type="ECO:0000256" key="8">
    <source>
        <dbReference type="PROSITE-ProRule" id="PRU00042"/>
    </source>
</evidence>
<feature type="compositionally biased region" description="Polar residues" evidence="9">
    <location>
        <begin position="259"/>
        <end position="270"/>
    </location>
</feature>
<comment type="caution">
    <text evidence="11">The sequence shown here is derived from an EMBL/GenBank/DDBJ whole genome shotgun (WGS) entry which is preliminary data.</text>
</comment>
<feature type="region of interest" description="Disordered" evidence="9">
    <location>
        <begin position="206"/>
        <end position="270"/>
    </location>
</feature>
<dbReference type="Gene3D" id="3.30.160.60">
    <property type="entry name" value="Classic Zinc Finger"/>
    <property type="match status" value="1"/>
</dbReference>
<dbReference type="PANTHER" id="PTHR46179:SF13">
    <property type="entry name" value="C2H2-TYPE DOMAIN-CONTAINING PROTEIN"/>
    <property type="match status" value="1"/>
</dbReference>
<organism evidence="11 12">
    <name type="scientific">Rhodocollybia butyracea</name>
    <dbReference type="NCBI Taxonomy" id="206335"/>
    <lineage>
        <taxon>Eukaryota</taxon>
        <taxon>Fungi</taxon>
        <taxon>Dikarya</taxon>
        <taxon>Basidiomycota</taxon>
        <taxon>Agaricomycotina</taxon>
        <taxon>Agaricomycetes</taxon>
        <taxon>Agaricomycetidae</taxon>
        <taxon>Agaricales</taxon>
        <taxon>Marasmiineae</taxon>
        <taxon>Omphalotaceae</taxon>
        <taxon>Rhodocollybia</taxon>
    </lineage>
</organism>
<reference evidence="11" key="1">
    <citation type="submission" date="2020-11" db="EMBL/GenBank/DDBJ databases">
        <authorList>
            <consortium name="DOE Joint Genome Institute"/>
            <person name="Ahrendt S."/>
            <person name="Riley R."/>
            <person name="Andreopoulos W."/>
            <person name="Labutti K."/>
            <person name="Pangilinan J."/>
            <person name="Ruiz-Duenas F.J."/>
            <person name="Barrasa J.M."/>
            <person name="Sanchez-Garcia M."/>
            <person name="Camarero S."/>
            <person name="Miyauchi S."/>
            <person name="Serrano A."/>
            <person name="Linde D."/>
            <person name="Babiker R."/>
            <person name="Drula E."/>
            <person name="Ayuso-Fernandez I."/>
            <person name="Pacheco R."/>
            <person name="Padilla G."/>
            <person name="Ferreira P."/>
            <person name="Barriuso J."/>
            <person name="Kellner H."/>
            <person name="Castanera R."/>
            <person name="Alfaro M."/>
            <person name="Ramirez L."/>
            <person name="Pisabarro A.G."/>
            <person name="Kuo A."/>
            <person name="Tritt A."/>
            <person name="Lipzen A."/>
            <person name="He G."/>
            <person name="Yan M."/>
            <person name="Ng V."/>
            <person name="Cullen D."/>
            <person name="Martin F."/>
            <person name="Rosso M.-N."/>
            <person name="Henrissat B."/>
            <person name="Hibbett D."/>
            <person name="Martinez A.T."/>
            <person name="Grigoriev I.V."/>
        </authorList>
    </citation>
    <scope>NUCLEOTIDE SEQUENCE</scope>
    <source>
        <strain evidence="11">AH 40177</strain>
    </source>
</reference>
<feature type="region of interest" description="Disordered" evidence="9">
    <location>
        <begin position="304"/>
        <end position="324"/>
    </location>
</feature>
<dbReference type="GO" id="GO:0005634">
    <property type="term" value="C:nucleus"/>
    <property type="evidence" value="ECO:0007669"/>
    <property type="project" value="UniProtKB-SubCell"/>
</dbReference>
<evidence type="ECO:0000256" key="6">
    <source>
        <dbReference type="ARBA" id="ARBA00023163"/>
    </source>
</evidence>
<dbReference type="InterPro" id="IPR036236">
    <property type="entry name" value="Znf_C2H2_sf"/>
</dbReference>
<accession>A0A9P5TZK8</accession>
<protein>
    <recommendedName>
        <fullName evidence="10">C2H2-type domain-containing protein</fullName>
    </recommendedName>
</protein>
<gene>
    <name evidence="11" type="ORF">BDP27DRAFT_1337790</name>
</gene>
<keyword evidence="3 8" id="KW-0863">Zinc-finger</keyword>
<keyword evidence="7" id="KW-0539">Nucleus</keyword>
<evidence type="ECO:0000256" key="5">
    <source>
        <dbReference type="ARBA" id="ARBA00023015"/>
    </source>
</evidence>
<feature type="domain" description="C2H2-type" evidence="10">
    <location>
        <begin position="51"/>
        <end position="80"/>
    </location>
</feature>
<evidence type="ECO:0000256" key="9">
    <source>
        <dbReference type="SAM" id="MobiDB-lite"/>
    </source>
</evidence>
<evidence type="ECO:0000256" key="7">
    <source>
        <dbReference type="ARBA" id="ARBA00023242"/>
    </source>
</evidence>
<dbReference type="PANTHER" id="PTHR46179">
    <property type="entry name" value="ZINC FINGER PROTEIN"/>
    <property type="match status" value="1"/>
</dbReference>
<feature type="compositionally biased region" description="Polar residues" evidence="9">
    <location>
        <begin position="206"/>
        <end position="228"/>
    </location>
</feature>
<keyword evidence="4" id="KW-0862">Zinc</keyword>
<keyword evidence="2" id="KW-0479">Metal-binding</keyword>
<name>A0A9P5TZK8_9AGAR</name>
<sequence>MSEVPLTASLKYIDKSTYECSICSAKLTDNHSRELSSHMRSHGLRMAHSQYECSWDGCTRKFKQKANFLTHYRIHLQDKSLACPEETCEFMTCDAGSLLRHRRNLHSYTPHSPQTKRPRIAKSILPAESSHTRIMPIFTSESSRLFTKKNANTLDSNPVSPKLFADADLFSTSSLSLFSHSGSSLALDLNSSTSNLSDRSCNYLSGSSSTLEPTLYTSNISDQSRNTTSGSNSTLEPNSSSSNLTNRSRNSFSPPATPPSISKSPQEPQDVTSDFLAFPYAMGLFGQSGPSLFDDNLQNWVREASEVHSNPGRQRKGKENRMSR</sequence>
<dbReference type="SMART" id="SM00355">
    <property type="entry name" value="ZnF_C2H2"/>
    <property type="match status" value="3"/>
</dbReference>
<evidence type="ECO:0000256" key="3">
    <source>
        <dbReference type="ARBA" id="ARBA00022771"/>
    </source>
</evidence>